<feature type="region of interest" description="Disordered" evidence="1">
    <location>
        <begin position="227"/>
        <end position="253"/>
    </location>
</feature>
<protein>
    <submittedName>
        <fullName evidence="2">Uncharacterized protein</fullName>
    </submittedName>
</protein>
<organism evidence="2">
    <name type="scientific">Grammatophora oceanica</name>
    <dbReference type="NCBI Taxonomy" id="210454"/>
    <lineage>
        <taxon>Eukaryota</taxon>
        <taxon>Sar</taxon>
        <taxon>Stramenopiles</taxon>
        <taxon>Ochrophyta</taxon>
        <taxon>Bacillariophyta</taxon>
        <taxon>Fragilariophyceae</taxon>
        <taxon>Fragilariophycidae</taxon>
        <taxon>Rhabdonematales</taxon>
        <taxon>Grammatophoraceae</taxon>
        <taxon>Grammatophora</taxon>
    </lineage>
</organism>
<accession>A0A7S1VM44</accession>
<gene>
    <name evidence="2" type="ORF">GOCE00092_LOCUS23587</name>
</gene>
<name>A0A7S1VM44_9STRA</name>
<dbReference type="EMBL" id="HBGK01044843">
    <property type="protein sequence ID" value="CAD9304593.1"/>
    <property type="molecule type" value="Transcribed_RNA"/>
</dbReference>
<evidence type="ECO:0000256" key="1">
    <source>
        <dbReference type="SAM" id="MobiDB-lite"/>
    </source>
</evidence>
<dbReference type="AlphaFoldDB" id="A0A7S1VM44"/>
<sequence length="253" mass="28566">MSTSSASSSFPFEKHLDEEDKVFLLKFSDGHHVPLTVERLKKLVDLLPALPFLLFGHPNMKRKPLKRHPQSGMLVVDFPEICGVGSADFTMIYHFALGLRPISEFTGNRDEFYAMLSYLGGCEYLETALASEDPGPTLPHQDADEQQYLWLVQIKEKYDQPFNLRLSHLAADGWHFTTESEGKLHFRKDKNAVVPGEAANKSDADGERVFKRARYLSHRIVPNILSPASVPRPRREAAARLPGDPEGERIINL</sequence>
<proteinExistence type="predicted"/>
<reference evidence="2" key="1">
    <citation type="submission" date="2021-01" db="EMBL/GenBank/DDBJ databases">
        <authorList>
            <person name="Corre E."/>
            <person name="Pelletier E."/>
            <person name="Niang G."/>
            <person name="Scheremetjew M."/>
            <person name="Finn R."/>
            <person name="Kale V."/>
            <person name="Holt S."/>
            <person name="Cochrane G."/>
            <person name="Meng A."/>
            <person name="Brown T."/>
            <person name="Cohen L."/>
        </authorList>
    </citation>
    <scope>NUCLEOTIDE SEQUENCE</scope>
    <source>
        <strain evidence="2">CCMP 410</strain>
    </source>
</reference>
<evidence type="ECO:0000313" key="2">
    <source>
        <dbReference type="EMBL" id="CAD9304593.1"/>
    </source>
</evidence>